<dbReference type="EMBL" id="JAICCE010000015">
    <property type="protein sequence ID" value="KAG9267921.1"/>
    <property type="molecule type" value="Genomic_DNA"/>
</dbReference>
<dbReference type="InterPro" id="IPR029222">
    <property type="entry name" value="VCF1/2-like"/>
</dbReference>
<protein>
    <submittedName>
        <fullName evidence="2">Protein FAM104A-like</fullName>
    </submittedName>
</protein>
<feature type="compositionally biased region" description="Low complexity" evidence="1">
    <location>
        <begin position="48"/>
        <end position="59"/>
    </location>
</feature>
<feature type="region of interest" description="Disordered" evidence="1">
    <location>
        <begin position="1"/>
        <end position="78"/>
    </location>
</feature>
<dbReference type="Proteomes" id="UP000752171">
    <property type="component" value="Unassembled WGS sequence"/>
</dbReference>
<sequence length="131" mass="14544">MHSFPMFTESRKRRHNSCDADDAQNLPQAKRLASQPFFPELGRDVWDSESSSSDSSGISTPERLTGPNSTNQSTDQKENCILKDSCSSSGHLFEEHAISLNDSDSSYCHINRILRNAHFSSLQSRGQPGPT</sequence>
<dbReference type="Pfam" id="PF15434">
    <property type="entry name" value="FAM104"/>
    <property type="match status" value="1"/>
</dbReference>
<dbReference type="PANTHER" id="PTHR34763:SF1">
    <property type="entry name" value="PROTEIN FAM104A"/>
    <property type="match status" value="1"/>
</dbReference>
<evidence type="ECO:0000313" key="3">
    <source>
        <dbReference type="Proteomes" id="UP000752171"/>
    </source>
</evidence>
<comment type="caution">
    <text evidence="2">The sequence shown here is derived from an EMBL/GenBank/DDBJ whole genome shotgun (WGS) entry which is preliminary data.</text>
</comment>
<evidence type="ECO:0000256" key="1">
    <source>
        <dbReference type="SAM" id="MobiDB-lite"/>
    </source>
</evidence>
<gene>
    <name evidence="2" type="ORF">AMEX_G18798</name>
</gene>
<proteinExistence type="predicted"/>
<name>A0A8T2LG90_ASTMX</name>
<dbReference type="PANTHER" id="PTHR34763">
    <property type="entry name" value="PROTEIN FAM104A"/>
    <property type="match status" value="1"/>
</dbReference>
<reference evidence="2 3" key="1">
    <citation type="submission" date="2021-07" db="EMBL/GenBank/DDBJ databases">
        <authorList>
            <person name="Imarazene B."/>
            <person name="Zahm M."/>
            <person name="Klopp C."/>
            <person name="Cabau C."/>
            <person name="Beille S."/>
            <person name="Jouanno E."/>
            <person name="Castinel A."/>
            <person name="Lluch J."/>
            <person name="Gil L."/>
            <person name="Kuchtly C."/>
            <person name="Lopez Roques C."/>
            <person name="Donnadieu C."/>
            <person name="Parrinello H."/>
            <person name="Journot L."/>
            <person name="Du K."/>
            <person name="Schartl M."/>
            <person name="Retaux S."/>
            <person name="Guiguen Y."/>
        </authorList>
    </citation>
    <scope>NUCLEOTIDE SEQUENCE [LARGE SCALE GENOMIC DNA]</scope>
    <source>
        <strain evidence="2">Pach_M1</strain>
        <tissue evidence="2">Testis</tissue>
    </source>
</reference>
<evidence type="ECO:0000313" key="2">
    <source>
        <dbReference type="EMBL" id="KAG9267921.1"/>
    </source>
</evidence>
<organism evidence="2 3">
    <name type="scientific">Astyanax mexicanus</name>
    <name type="common">Blind cave fish</name>
    <name type="synonym">Astyanax fasciatus mexicanus</name>
    <dbReference type="NCBI Taxonomy" id="7994"/>
    <lineage>
        <taxon>Eukaryota</taxon>
        <taxon>Metazoa</taxon>
        <taxon>Chordata</taxon>
        <taxon>Craniata</taxon>
        <taxon>Vertebrata</taxon>
        <taxon>Euteleostomi</taxon>
        <taxon>Actinopterygii</taxon>
        <taxon>Neopterygii</taxon>
        <taxon>Teleostei</taxon>
        <taxon>Ostariophysi</taxon>
        <taxon>Characiformes</taxon>
        <taxon>Characoidei</taxon>
        <taxon>Acestrorhamphidae</taxon>
        <taxon>Acestrorhamphinae</taxon>
        <taxon>Astyanax</taxon>
    </lineage>
</organism>
<accession>A0A8T2LG90</accession>
<dbReference type="AlphaFoldDB" id="A0A8T2LG90"/>